<dbReference type="InterPro" id="IPR051093">
    <property type="entry name" value="Neuroligin/BSAL"/>
</dbReference>
<accession>A0A1S3JSH4</accession>
<dbReference type="SUPFAM" id="SSF53474">
    <property type="entry name" value="alpha/beta-Hydrolases"/>
    <property type="match status" value="1"/>
</dbReference>
<dbReference type="Gene3D" id="3.40.50.1820">
    <property type="entry name" value="alpha/beta hydrolase"/>
    <property type="match status" value="1"/>
</dbReference>
<sequence>MPFAPVEDGDFVPYGAQEYFSASKSKSNPEIDEAFSKVDWMAGALADEGNDMLYLAAMTHEKDGYNITSGIPEDIINTKLVLPFLKALFPNNLERVKKYIHDMYTHKVDPIENAIAARDFFSDFLMLQQVMKSCLAHLRSKLSSTRKSATYSYIISHVLSGKSFTDYYVGITLPTWAKCATHGDDLPLVFGPNIVKEGVEFDWNEEDQNAANTVMTLWTNFAKTGNPNKGSPLEGVASWEEFTKDKKGYIDIGKQTKMEYDLHPERMKLWMHTIPEEIEAEQRKKQKTEL</sequence>
<dbReference type="RefSeq" id="XP_013413335.1">
    <property type="nucleotide sequence ID" value="XM_013557881.2"/>
</dbReference>
<dbReference type="InterPro" id="IPR002018">
    <property type="entry name" value="CarbesteraseB"/>
</dbReference>
<reference evidence="4" key="1">
    <citation type="submission" date="2025-08" db="UniProtKB">
        <authorList>
            <consortium name="RefSeq"/>
        </authorList>
    </citation>
    <scope>IDENTIFICATION</scope>
    <source>
        <tissue evidence="4">Gonads</tissue>
    </source>
</reference>
<comment type="similarity">
    <text evidence="1">Belongs to the type-B carboxylesterase/lipase family.</text>
</comment>
<dbReference type="InterPro" id="IPR029058">
    <property type="entry name" value="AB_hydrolase_fold"/>
</dbReference>
<organism evidence="3 4">
    <name type="scientific">Lingula anatina</name>
    <name type="common">Brachiopod</name>
    <name type="synonym">Lingula unguis</name>
    <dbReference type="NCBI Taxonomy" id="7574"/>
    <lineage>
        <taxon>Eukaryota</taxon>
        <taxon>Metazoa</taxon>
        <taxon>Spiralia</taxon>
        <taxon>Lophotrochozoa</taxon>
        <taxon>Brachiopoda</taxon>
        <taxon>Linguliformea</taxon>
        <taxon>Lingulata</taxon>
        <taxon>Lingulida</taxon>
        <taxon>Linguloidea</taxon>
        <taxon>Lingulidae</taxon>
        <taxon>Lingula</taxon>
    </lineage>
</organism>
<proteinExistence type="inferred from homology"/>
<evidence type="ECO:0000313" key="3">
    <source>
        <dbReference type="Proteomes" id="UP000085678"/>
    </source>
</evidence>
<dbReference type="InParanoid" id="A0A1S3JSH4"/>
<evidence type="ECO:0000259" key="2">
    <source>
        <dbReference type="Pfam" id="PF00135"/>
    </source>
</evidence>
<feature type="domain" description="Carboxylesterase type B" evidence="2">
    <location>
        <begin position="2"/>
        <end position="270"/>
    </location>
</feature>
<protein>
    <submittedName>
        <fullName evidence="4">Neuroligin-2</fullName>
    </submittedName>
</protein>
<dbReference type="Proteomes" id="UP000085678">
    <property type="component" value="Unplaced"/>
</dbReference>
<dbReference type="OrthoDB" id="6063370at2759"/>
<dbReference type="GeneID" id="106175749"/>
<evidence type="ECO:0000313" key="4">
    <source>
        <dbReference type="RefSeq" id="XP_013413335.1"/>
    </source>
</evidence>
<dbReference type="KEGG" id="lak:106175749"/>
<dbReference type="Pfam" id="PF00135">
    <property type="entry name" value="COesterase"/>
    <property type="match status" value="1"/>
</dbReference>
<keyword evidence="3" id="KW-1185">Reference proteome</keyword>
<dbReference type="AlphaFoldDB" id="A0A1S3JSH4"/>
<gene>
    <name evidence="4" type="primary">LOC106175749</name>
</gene>
<dbReference type="PANTHER" id="PTHR43903">
    <property type="entry name" value="NEUROLIGIN"/>
    <property type="match status" value="1"/>
</dbReference>
<name>A0A1S3JSH4_LINAN</name>
<evidence type="ECO:0000256" key="1">
    <source>
        <dbReference type="ARBA" id="ARBA00005964"/>
    </source>
</evidence>